<dbReference type="AlphaFoldDB" id="A0A1H9ZJ23"/>
<evidence type="ECO:0000313" key="6">
    <source>
        <dbReference type="EMBL" id="SES81639.1"/>
    </source>
</evidence>
<feature type="domain" description="Leucine-binding protein" evidence="5">
    <location>
        <begin position="44"/>
        <end position="387"/>
    </location>
</feature>
<accession>A0A1H9ZJ23</accession>
<protein>
    <submittedName>
        <fullName evidence="6">Branched-chain amino acid transport system substrate-binding protein</fullName>
    </submittedName>
</protein>
<keyword evidence="2" id="KW-0813">Transport</keyword>
<evidence type="ECO:0000313" key="7">
    <source>
        <dbReference type="Proteomes" id="UP000199568"/>
    </source>
</evidence>
<dbReference type="PRINTS" id="PR00337">
    <property type="entry name" value="LEUILEVALBP"/>
</dbReference>
<keyword evidence="7" id="KW-1185">Reference proteome</keyword>
<dbReference type="SUPFAM" id="SSF53822">
    <property type="entry name" value="Periplasmic binding protein-like I"/>
    <property type="match status" value="1"/>
</dbReference>
<dbReference type="STRING" id="426128.SAMN05660297_00580"/>
<dbReference type="Pfam" id="PF13458">
    <property type="entry name" value="Peripla_BP_6"/>
    <property type="match status" value="1"/>
</dbReference>
<dbReference type="InterPro" id="IPR028082">
    <property type="entry name" value="Peripla_BP_I"/>
</dbReference>
<dbReference type="PROSITE" id="PS51257">
    <property type="entry name" value="PROKAR_LIPOPROTEIN"/>
    <property type="match status" value="1"/>
</dbReference>
<dbReference type="CDD" id="cd06342">
    <property type="entry name" value="PBP1_ABC_LIVBP-like"/>
    <property type="match status" value="1"/>
</dbReference>
<gene>
    <name evidence="6" type="ORF">SAMN05660297_00580</name>
</gene>
<dbReference type="GO" id="GO:0006865">
    <property type="term" value="P:amino acid transport"/>
    <property type="evidence" value="ECO:0007669"/>
    <property type="project" value="UniProtKB-KW"/>
</dbReference>
<keyword evidence="4" id="KW-0029">Amino-acid transport</keyword>
<evidence type="ECO:0000256" key="3">
    <source>
        <dbReference type="ARBA" id="ARBA00022729"/>
    </source>
</evidence>
<keyword evidence="3" id="KW-0732">Signal</keyword>
<dbReference type="InterPro" id="IPR028081">
    <property type="entry name" value="Leu-bd"/>
</dbReference>
<dbReference type="InterPro" id="IPR000709">
    <property type="entry name" value="Leu_Ile_Val-bd"/>
</dbReference>
<organism evidence="6 7">
    <name type="scientific">Natronincola peptidivorans</name>
    <dbReference type="NCBI Taxonomy" id="426128"/>
    <lineage>
        <taxon>Bacteria</taxon>
        <taxon>Bacillati</taxon>
        <taxon>Bacillota</taxon>
        <taxon>Clostridia</taxon>
        <taxon>Peptostreptococcales</taxon>
        <taxon>Natronincolaceae</taxon>
        <taxon>Natronincola</taxon>
    </lineage>
</organism>
<dbReference type="PANTHER" id="PTHR47151">
    <property type="entry name" value="LEU/ILE/VAL-BINDING ABC TRANSPORTER SUBUNIT"/>
    <property type="match status" value="1"/>
</dbReference>
<reference evidence="6 7" key="1">
    <citation type="submission" date="2016-10" db="EMBL/GenBank/DDBJ databases">
        <authorList>
            <person name="de Groot N.N."/>
        </authorList>
    </citation>
    <scope>NUCLEOTIDE SEQUENCE [LARGE SCALE GENOMIC DNA]</scope>
    <source>
        <strain evidence="6 7">DSM 18979</strain>
    </source>
</reference>
<dbReference type="PANTHER" id="PTHR47151:SF2">
    <property type="entry name" value="AMINO ACID BINDING PROTEIN"/>
    <property type="match status" value="1"/>
</dbReference>
<proteinExistence type="inferred from homology"/>
<evidence type="ECO:0000259" key="5">
    <source>
        <dbReference type="Pfam" id="PF13458"/>
    </source>
</evidence>
<dbReference type="Gene3D" id="3.40.50.2300">
    <property type="match status" value="2"/>
</dbReference>
<evidence type="ECO:0000256" key="4">
    <source>
        <dbReference type="ARBA" id="ARBA00022970"/>
    </source>
</evidence>
<dbReference type="EMBL" id="FOHU01000002">
    <property type="protein sequence ID" value="SES81639.1"/>
    <property type="molecule type" value="Genomic_DNA"/>
</dbReference>
<sequence>MGMKIKRIGMFTLVVLLILSVVGCSSNTETAEVAGSVGGGSSVIKVASVTPLSGSQAAVGESIKNGSELALAERVDEFKALGFDLQFAPQDDQADPKVGVAVAQRLIMDDDLLAVVGHWNSGVAIPSSEVYANGSLAMVSPANTANDVTDRELPNVNRICARDDAQGPAGADYAFDELGIKSIFILQDKTTYGQGVADEFMNQYKSIGGEVLGYEGVTAGESDFSAVLEMVRASGAEAVYFGGIYPEGSLITKQLKEKGIDVKFVGPDGMDSGEVINIAGDAAIGMTYTSLAADISGTPEGRVFIDNYTKMFNKAPEAYSSYGYDAMNVTLNAIKAAIEGNGGEKPSREDVVAAARATSGFKGLATNVTFNKRGDNTEANIYILTFDEAKYPATVTKEIPATGYLKD</sequence>
<dbReference type="Proteomes" id="UP000199568">
    <property type="component" value="Unassembled WGS sequence"/>
</dbReference>
<name>A0A1H9ZJ23_9FIRM</name>
<comment type="similarity">
    <text evidence="1">Belongs to the leucine-binding protein family.</text>
</comment>
<evidence type="ECO:0000256" key="1">
    <source>
        <dbReference type="ARBA" id="ARBA00010062"/>
    </source>
</evidence>
<evidence type="ECO:0000256" key="2">
    <source>
        <dbReference type="ARBA" id="ARBA00022448"/>
    </source>
</evidence>